<accession>A0AA35YRI8</accession>
<protein>
    <submittedName>
        <fullName evidence="1">Uncharacterized protein</fullName>
    </submittedName>
</protein>
<evidence type="ECO:0000313" key="2">
    <source>
        <dbReference type="Proteomes" id="UP001177003"/>
    </source>
</evidence>
<dbReference type="EMBL" id="OX465080">
    <property type="protein sequence ID" value="CAI9278627.1"/>
    <property type="molecule type" value="Genomic_DNA"/>
</dbReference>
<proteinExistence type="predicted"/>
<evidence type="ECO:0000313" key="1">
    <source>
        <dbReference type="EMBL" id="CAI9278627.1"/>
    </source>
</evidence>
<dbReference type="PANTHER" id="PTHR34956:SF1">
    <property type="entry name" value="DUF4005 DOMAIN-CONTAINING PROTEIN"/>
    <property type="match status" value="1"/>
</dbReference>
<organism evidence="1 2">
    <name type="scientific">Lactuca saligna</name>
    <name type="common">Willowleaf lettuce</name>
    <dbReference type="NCBI Taxonomy" id="75948"/>
    <lineage>
        <taxon>Eukaryota</taxon>
        <taxon>Viridiplantae</taxon>
        <taxon>Streptophyta</taxon>
        <taxon>Embryophyta</taxon>
        <taxon>Tracheophyta</taxon>
        <taxon>Spermatophyta</taxon>
        <taxon>Magnoliopsida</taxon>
        <taxon>eudicotyledons</taxon>
        <taxon>Gunneridae</taxon>
        <taxon>Pentapetalae</taxon>
        <taxon>asterids</taxon>
        <taxon>campanulids</taxon>
        <taxon>Asterales</taxon>
        <taxon>Asteraceae</taxon>
        <taxon>Cichorioideae</taxon>
        <taxon>Cichorieae</taxon>
        <taxon>Lactucinae</taxon>
        <taxon>Lactuca</taxon>
    </lineage>
</organism>
<reference evidence="1" key="1">
    <citation type="submission" date="2023-04" db="EMBL/GenBank/DDBJ databases">
        <authorList>
            <person name="Vijverberg K."/>
            <person name="Xiong W."/>
            <person name="Schranz E."/>
        </authorList>
    </citation>
    <scope>NUCLEOTIDE SEQUENCE</scope>
</reference>
<keyword evidence="2" id="KW-1185">Reference proteome</keyword>
<dbReference type="Proteomes" id="UP001177003">
    <property type="component" value="Chromosome 4"/>
</dbReference>
<gene>
    <name evidence="1" type="ORF">LSALG_LOCUS18479</name>
</gene>
<dbReference type="AlphaFoldDB" id="A0AA35YRI8"/>
<dbReference type="PANTHER" id="PTHR34956">
    <property type="entry name" value="OS05G0397300 PROTEIN"/>
    <property type="match status" value="1"/>
</dbReference>
<sequence length="121" mass="13784">MDIINSAQELGNDAFYAELERRILTLIDDHDHTEFLSDTQKYSSSSSTTKWRYDTVKQTGNYFYWNDDNGGDSVPASILNLWRSNNKGTGVFIPRIVSSRSKNKPRRKGNNKGIVYKDVGS</sequence>
<name>A0AA35YRI8_LACSI</name>